<dbReference type="InterPro" id="IPR036188">
    <property type="entry name" value="FAD/NAD-bd_sf"/>
</dbReference>
<reference evidence="2 3" key="1">
    <citation type="submission" date="2019-01" db="EMBL/GenBank/DDBJ databases">
        <title>Genomic insights into the origins and evolution of symbiotic genes in the Phaseolus vulgaris microsymbionts.</title>
        <authorList>
            <person name="Tong W."/>
        </authorList>
    </citation>
    <scope>NUCLEOTIDE SEQUENCE [LARGE SCALE GENOMIC DNA]</scope>
    <source>
        <strain evidence="2 3">FH23</strain>
        <plasmid evidence="3">prapfh23a</plasmid>
    </source>
</reference>
<accession>A0AAE5WPI5</accession>
<evidence type="ECO:0000259" key="1">
    <source>
        <dbReference type="Pfam" id="PF20278"/>
    </source>
</evidence>
<sequence length="810" mass="86703">MTPQEIIAEARIPGTNSVLVLGSFEKRVTVYSQQVRALNLVDAILSENLVRPNGGKVAIVGGGAAGITAAVALARTSPNLERLDLFERNSAVLSLQHGSRRFLHPHFYDWPAADSDRNDAGLPLMNWTAGAAGDVAATLRAEFDAECHKTILTLYNDQAVTGLIPSSLGPIRVVVDKSTAIGRIYDVVILAIGFGLEAYLDGETLSYWSPSALAGPIHTQVANPILFISGNGDGGLVDFTMAAFNALEHHQICAMLMGLDLGAARAEIEAIEQEAWAPGATVDLLAEYRARLRPLVPLAVWQEIAGQLRPAMLIHFHTRDAQLLRRTTALHNRLAVYLILEADLELGRNAITVTTNAEFDGPIPKRGEVRIVGQDAIDPLRRFLRLGPDAASNLKPFQDLLDHYPGAINAPRSATRPESPTLTASAHARFTALQLAPPPAPAVTPVAAAPAVNAIALTLSLAAPGHVAWSGNLDPGTIGQVWSTNRTLALYCDIPTVEIGVLAPVIARLGAHATGFMLHTTHNGWRTTLGALCAGKALPGPDLDIRCPVSDLQIAPAPGQMTQHSIATLAATIDGQLDGEVLRQLHVALHEILGPAAAQIGWPIEPALRAKLWDLWQQWYVALAADSAKCRRYLRLLVSEKDREIPDEAALVGIGPKTVRPFMTKSTIFALAFAACSGLVLSPAAQRPGNIASEALTAHSCGISWINERMLGTRAAMEQGWTTGVVLLSQLREAALMMEGDLRMDRNISDAASVGRISPAEDPLVIGADDVFITALEAGETTMREYLRSIFEWRSRAAAQALEEVNDDAA</sequence>
<dbReference type="Gene3D" id="3.50.50.60">
    <property type="entry name" value="FAD/NAD(P)-binding domain"/>
    <property type="match status" value="1"/>
</dbReference>
<gene>
    <name evidence="2" type="ORF">CO657_22905</name>
</gene>
<dbReference type="InterPro" id="IPR046918">
    <property type="entry name" value="ABC-3C_CTD2"/>
</dbReference>
<proteinExistence type="predicted"/>
<name>A0AAE5WPI5_9HYPH</name>
<dbReference type="SUPFAM" id="SSF51905">
    <property type="entry name" value="FAD/NAD(P)-binding domain"/>
    <property type="match status" value="1"/>
</dbReference>
<evidence type="ECO:0000313" key="3">
    <source>
        <dbReference type="Proteomes" id="UP000220927"/>
    </source>
</evidence>
<evidence type="ECO:0000313" key="2">
    <source>
        <dbReference type="EMBL" id="QAS80885.1"/>
    </source>
</evidence>
<dbReference type="Pfam" id="PF20278">
    <property type="entry name" value="CTD2"/>
    <property type="match status" value="1"/>
</dbReference>
<dbReference type="KEGG" id="rad:CO657_22905"/>
<dbReference type="Proteomes" id="UP000220927">
    <property type="component" value="Plasmid pRapFH23a"/>
</dbReference>
<protein>
    <recommendedName>
        <fullName evidence="1">ABC-three component systems C-terminal domain-containing protein</fullName>
    </recommendedName>
</protein>
<dbReference type="EMBL" id="CP034999">
    <property type="protein sequence ID" value="QAS80885.1"/>
    <property type="molecule type" value="Genomic_DNA"/>
</dbReference>
<feature type="domain" description="ABC-three component systems C-terminal" evidence="1">
    <location>
        <begin position="465"/>
        <end position="787"/>
    </location>
</feature>
<keyword evidence="2" id="KW-0614">Plasmid</keyword>
<geneLocation type="plasmid" evidence="3">
    <name>prapfh23a</name>
</geneLocation>
<dbReference type="AlphaFoldDB" id="A0AAE5WPI5"/>
<organism evidence="2 3">
    <name type="scientific">Rhizobium acidisoli</name>
    <dbReference type="NCBI Taxonomy" id="1538158"/>
    <lineage>
        <taxon>Bacteria</taxon>
        <taxon>Pseudomonadati</taxon>
        <taxon>Pseudomonadota</taxon>
        <taxon>Alphaproteobacteria</taxon>
        <taxon>Hyphomicrobiales</taxon>
        <taxon>Rhizobiaceae</taxon>
        <taxon>Rhizobium/Agrobacterium group</taxon>
        <taxon>Rhizobium</taxon>
    </lineage>
</organism>
<keyword evidence="3" id="KW-1185">Reference proteome</keyword>